<keyword evidence="3" id="KW-0255">Endonuclease</keyword>
<keyword evidence="1" id="KW-0548">Nucleotidyltransferase</keyword>
<keyword evidence="8" id="KW-1185">Reference proteome</keyword>
<dbReference type="PANTHER" id="PTHR37984:SF5">
    <property type="entry name" value="PROTEIN NYNRIN-LIKE"/>
    <property type="match status" value="1"/>
</dbReference>
<dbReference type="CDD" id="cd09274">
    <property type="entry name" value="RNase_HI_RT_Ty3"/>
    <property type="match status" value="1"/>
</dbReference>
<accession>A0A4Y2HFD7</accession>
<name>A0A4Y2HFD7_ARAVE</name>
<feature type="domain" description="Integrase catalytic" evidence="6">
    <location>
        <begin position="348"/>
        <end position="512"/>
    </location>
</feature>
<keyword evidence="3" id="KW-0378">Hydrolase</keyword>
<dbReference type="Proteomes" id="UP000499080">
    <property type="component" value="Unassembled WGS sequence"/>
</dbReference>
<keyword evidence="1" id="KW-0808">Transferase</keyword>
<dbReference type="Gene3D" id="3.30.420.10">
    <property type="entry name" value="Ribonuclease H-like superfamily/Ribonuclease H"/>
    <property type="match status" value="1"/>
</dbReference>
<keyword evidence="4" id="KW-0695">RNA-directed DNA polymerase</keyword>
<evidence type="ECO:0000256" key="5">
    <source>
        <dbReference type="ARBA" id="ARBA00023268"/>
    </source>
</evidence>
<reference evidence="7 8" key="1">
    <citation type="journal article" date="2019" name="Sci. Rep.">
        <title>Orb-weaving spider Araneus ventricosus genome elucidates the spidroin gene catalogue.</title>
        <authorList>
            <person name="Kono N."/>
            <person name="Nakamura H."/>
            <person name="Ohtoshi R."/>
            <person name="Moran D.A.P."/>
            <person name="Shinohara A."/>
            <person name="Yoshida Y."/>
            <person name="Fujiwara M."/>
            <person name="Mori M."/>
            <person name="Tomita M."/>
            <person name="Arakawa K."/>
        </authorList>
    </citation>
    <scope>NUCLEOTIDE SEQUENCE [LARGE SCALE GENOMIC DNA]</scope>
</reference>
<sequence>MLDIEPGQSKIVTLSIPSSLRDSGSFIFIPNANKLNYNIQNSLHEYNENNKFTTIIENNSYQKIRIRKKTKIGVIQKFHEEDIVEPTYQIGQVNTISLEKVKRMRKEELNPNQFNLNHLNELAQPIFNLTKKNSEFIWDQNCQDAFNKFQDMMLTKPTLKNVKHNEKLYLIMDASKVAVCGILMQKFNGKFVPIEFYSKQLNPAEMRYPSIRRELYAIFLSVKHFSEHLYGREFSILTEAKPLSHHIHLDKQPDIVARWLLYFQSFSYSIEHVPGFSNPADFLTRVQEETHVNNLNIFSIPNGMNYNNIKSHQQNDKETKEIIDKINDKNNAACKYYYMDNNSGLLMIKIKPRIKHLRNKHIENKIVIPKSLVKTCLESAHGPHFDHYSRFLEAIPQPNITSSTIIKALNQYFARFGIPKIILRDNGTNLRSNEIDSFFFELQIEHRKTSIYFPQSNGTCERSHRSLKESIAALSEQVYEWSDCLLYFKLHYNNSIHSVTQFSPAQLFFGRDLATPIHSYETRHFGARGKICV</sequence>
<keyword evidence="2" id="KW-0540">Nuclease</keyword>
<evidence type="ECO:0000256" key="1">
    <source>
        <dbReference type="ARBA" id="ARBA00022695"/>
    </source>
</evidence>
<dbReference type="GO" id="GO:0015074">
    <property type="term" value="P:DNA integration"/>
    <property type="evidence" value="ECO:0007669"/>
    <property type="project" value="InterPro"/>
</dbReference>
<dbReference type="InterPro" id="IPR001584">
    <property type="entry name" value="Integrase_cat-core"/>
</dbReference>
<dbReference type="InterPro" id="IPR050951">
    <property type="entry name" value="Retrovirus_Pol_polyprotein"/>
</dbReference>
<dbReference type="GO" id="GO:0004519">
    <property type="term" value="F:endonuclease activity"/>
    <property type="evidence" value="ECO:0007669"/>
    <property type="project" value="UniProtKB-KW"/>
</dbReference>
<dbReference type="PROSITE" id="PS50994">
    <property type="entry name" value="INTEGRASE"/>
    <property type="match status" value="1"/>
</dbReference>
<dbReference type="InterPro" id="IPR012337">
    <property type="entry name" value="RNaseH-like_sf"/>
</dbReference>
<dbReference type="SUPFAM" id="SSF56672">
    <property type="entry name" value="DNA/RNA polymerases"/>
    <property type="match status" value="1"/>
</dbReference>
<evidence type="ECO:0000256" key="3">
    <source>
        <dbReference type="ARBA" id="ARBA00022759"/>
    </source>
</evidence>
<dbReference type="InterPro" id="IPR041577">
    <property type="entry name" value="RT_RNaseH_2"/>
</dbReference>
<dbReference type="SUPFAM" id="SSF53098">
    <property type="entry name" value="Ribonuclease H-like"/>
    <property type="match status" value="1"/>
</dbReference>
<dbReference type="GO" id="GO:0042575">
    <property type="term" value="C:DNA polymerase complex"/>
    <property type="evidence" value="ECO:0007669"/>
    <property type="project" value="UniProtKB-ARBA"/>
</dbReference>
<dbReference type="InterPro" id="IPR036397">
    <property type="entry name" value="RNaseH_sf"/>
</dbReference>
<dbReference type="EMBL" id="BGPR01001900">
    <property type="protein sequence ID" value="GBM63979.1"/>
    <property type="molecule type" value="Genomic_DNA"/>
</dbReference>
<dbReference type="FunFam" id="3.10.20.370:FF:000001">
    <property type="entry name" value="Retrovirus-related Pol polyprotein from transposon 17.6-like protein"/>
    <property type="match status" value="1"/>
</dbReference>
<dbReference type="Pfam" id="PF17919">
    <property type="entry name" value="RT_RNaseH_2"/>
    <property type="match status" value="1"/>
</dbReference>
<dbReference type="Gene3D" id="3.30.70.270">
    <property type="match status" value="1"/>
</dbReference>
<evidence type="ECO:0000313" key="7">
    <source>
        <dbReference type="EMBL" id="GBM63979.1"/>
    </source>
</evidence>
<dbReference type="Gene3D" id="3.10.20.370">
    <property type="match status" value="1"/>
</dbReference>
<comment type="caution">
    <text evidence="7">The sequence shown here is derived from an EMBL/GenBank/DDBJ whole genome shotgun (WGS) entry which is preliminary data.</text>
</comment>
<dbReference type="OrthoDB" id="10030726at2759"/>
<evidence type="ECO:0000313" key="8">
    <source>
        <dbReference type="Proteomes" id="UP000499080"/>
    </source>
</evidence>
<dbReference type="GO" id="GO:0003964">
    <property type="term" value="F:RNA-directed DNA polymerase activity"/>
    <property type="evidence" value="ECO:0007669"/>
    <property type="project" value="UniProtKB-KW"/>
</dbReference>
<protein>
    <submittedName>
        <fullName evidence="7">Transposon Tf2-8 polyprotein</fullName>
    </submittedName>
</protein>
<proteinExistence type="predicted"/>
<evidence type="ECO:0000256" key="4">
    <source>
        <dbReference type="ARBA" id="ARBA00022918"/>
    </source>
</evidence>
<organism evidence="7 8">
    <name type="scientific">Araneus ventricosus</name>
    <name type="common">Orbweaver spider</name>
    <name type="synonym">Epeira ventricosa</name>
    <dbReference type="NCBI Taxonomy" id="182803"/>
    <lineage>
        <taxon>Eukaryota</taxon>
        <taxon>Metazoa</taxon>
        <taxon>Ecdysozoa</taxon>
        <taxon>Arthropoda</taxon>
        <taxon>Chelicerata</taxon>
        <taxon>Arachnida</taxon>
        <taxon>Araneae</taxon>
        <taxon>Araneomorphae</taxon>
        <taxon>Entelegynae</taxon>
        <taxon>Araneoidea</taxon>
        <taxon>Araneidae</taxon>
        <taxon>Araneus</taxon>
    </lineage>
</organism>
<dbReference type="PANTHER" id="PTHR37984">
    <property type="entry name" value="PROTEIN CBG26694"/>
    <property type="match status" value="1"/>
</dbReference>
<keyword evidence="5" id="KW-0511">Multifunctional enzyme</keyword>
<dbReference type="InterPro" id="IPR043502">
    <property type="entry name" value="DNA/RNA_pol_sf"/>
</dbReference>
<dbReference type="AlphaFoldDB" id="A0A4Y2HFD7"/>
<dbReference type="InterPro" id="IPR043128">
    <property type="entry name" value="Rev_trsase/Diguanyl_cyclase"/>
</dbReference>
<gene>
    <name evidence="7" type="primary">Tf2-8_52</name>
    <name evidence="7" type="ORF">AVEN_17560_1</name>
</gene>
<evidence type="ECO:0000256" key="2">
    <source>
        <dbReference type="ARBA" id="ARBA00022722"/>
    </source>
</evidence>
<evidence type="ECO:0000259" key="6">
    <source>
        <dbReference type="PROSITE" id="PS50994"/>
    </source>
</evidence>
<dbReference type="GO" id="GO:0003676">
    <property type="term" value="F:nucleic acid binding"/>
    <property type="evidence" value="ECO:0007669"/>
    <property type="project" value="InterPro"/>
</dbReference>